<feature type="compositionally biased region" description="Acidic residues" evidence="1">
    <location>
        <begin position="554"/>
        <end position="565"/>
    </location>
</feature>
<name>A0A833WF04_PHYIN</name>
<feature type="compositionally biased region" description="Low complexity" evidence="1">
    <location>
        <begin position="643"/>
        <end position="658"/>
    </location>
</feature>
<evidence type="ECO:0000313" key="4">
    <source>
        <dbReference type="Proteomes" id="UP000602510"/>
    </source>
</evidence>
<feature type="region of interest" description="Disordered" evidence="1">
    <location>
        <begin position="554"/>
        <end position="606"/>
    </location>
</feature>
<comment type="caution">
    <text evidence="2">The sequence shown here is derived from an EMBL/GenBank/DDBJ whole genome shotgun (WGS) entry which is preliminary data.</text>
</comment>
<protein>
    <submittedName>
        <fullName evidence="2">Uncharacterized protein</fullName>
    </submittedName>
</protein>
<dbReference type="AlphaFoldDB" id="A0A833WF04"/>
<feature type="compositionally biased region" description="Polar residues" evidence="1">
    <location>
        <begin position="469"/>
        <end position="483"/>
    </location>
</feature>
<evidence type="ECO:0000313" key="3">
    <source>
        <dbReference type="EMBL" id="KAF4135138.1"/>
    </source>
</evidence>
<feature type="compositionally biased region" description="Polar residues" evidence="1">
    <location>
        <begin position="74"/>
        <end position="88"/>
    </location>
</feature>
<dbReference type="Proteomes" id="UP000602510">
    <property type="component" value="Unassembled WGS sequence"/>
</dbReference>
<feature type="compositionally biased region" description="Pro residues" evidence="1">
    <location>
        <begin position="183"/>
        <end position="194"/>
    </location>
</feature>
<gene>
    <name evidence="2" type="ORF">GN244_ATG16708</name>
    <name evidence="3" type="ORF">GN958_ATG15698</name>
</gene>
<keyword evidence="4" id="KW-1185">Reference proteome</keyword>
<feature type="compositionally biased region" description="Basic and acidic residues" evidence="1">
    <location>
        <begin position="331"/>
        <end position="345"/>
    </location>
</feature>
<reference evidence="2" key="1">
    <citation type="submission" date="2020-04" db="EMBL/GenBank/DDBJ databases">
        <title>Hybrid Assembly of Korean Phytophthora infestans isolates.</title>
        <authorList>
            <person name="Prokchorchik M."/>
            <person name="Lee Y."/>
            <person name="Seo J."/>
            <person name="Cho J.-H."/>
            <person name="Park Y.-E."/>
            <person name="Jang D.-C."/>
            <person name="Im J.-S."/>
            <person name="Choi J.-G."/>
            <person name="Park H.-J."/>
            <person name="Lee G.-B."/>
            <person name="Lee Y.-G."/>
            <person name="Hong S.-Y."/>
            <person name="Cho K."/>
            <person name="Sohn K.H."/>
        </authorList>
    </citation>
    <scope>NUCLEOTIDE SEQUENCE</scope>
    <source>
        <strain evidence="2">KR_1_A1</strain>
        <strain evidence="3">KR_2_A2</strain>
    </source>
</reference>
<feature type="compositionally biased region" description="Basic and acidic residues" evidence="1">
    <location>
        <begin position="422"/>
        <end position="457"/>
    </location>
</feature>
<feature type="region of interest" description="Disordered" evidence="1">
    <location>
        <begin position="618"/>
        <end position="689"/>
    </location>
</feature>
<feature type="compositionally biased region" description="Low complexity" evidence="1">
    <location>
        <begin position="489"/>
        <end position="502"/>
    </location>
</feature>
<organism evidence="2 4">
    <name type="scientific">Phytophthora infestans</name>
    <name type="common">Potato late blight agent</name>
    <name type="synonym">Botrytis infestans</name>
    <dbReference type="NCBI Taxonomy" id="4787"/>
    <lineage>
        <taxon>Eukaryota</taxon>
        <taxon>Sar</taxon>
        <taxon>Stramenopiles</taxon>
        <taxon>Oomycota</taxon>
        <taxon>Peronosporomycetes</taxon>
        <taxon>Peronosporales</taxon>
        <taxon>Peronosporaceae</taxon>
        <taxon>Phytophthora</taxon>
    </lineage>
</organism>
<evidence type="ECO:0000256" key="1">
    <source>
        <dbReference type="SAM" id="MobiDB-lite"/>
    </source>
</evidence>
<feature type="compositionally biased region" description="Polar residues" evidence="1">
    <location>
        <begin position="240"/>
        <end position="258"/>
    </location>
</feature>
<feature type="region of interest" description="Disordered" evidence="1">
    <location>
        <begin position="17"/>
        <end position="533"/>
    </location>
</feature>
<dbReference type="Proteomes" id="UP000704712">
    <property type="component" value="Unassembled WGS sequence"/>
</dbReference>
<proteinExistence type="predicted"/>
<feature type="compositionally biased region" description="Polar residues" evidence="1">
    <location>
        <begin position="17"/>
        <end position="28"/>
    </location>
</feature>
<feature type="compositionally biased region" description="Low complexity" evidence="1">
    <location>
        <begin position="121"/>
        <end position="139"/>
    </location>
</feature>
<evidence type="ECO:0000313" key="2">
    <source>
        <dbReference type="EMBL" id="KAF4031475.1"/>
    </source>
</evidence>
<feature type="compositionally biased region" description="Acidic residues" evidence="1">
    <location>
        <begin position="509"/>
        <end position="532"/>
    </location>
</feature>
<dbReference type="EMBL" id="WSZM01000579">
    <property type="protein sequence ID" value="KAF4031475.1"/>
    <property type="molecule type" value="Genomic_DNA"/>
</dbReference>
<feature type="compositionally biased region" description="Polar residues" evidence="1">
    <location>
        <begin position="56"/>
        <end position="67"/>
    </location>
</feature>
<feature type="compositionally biased region" description="Basic and acidic residues" evidence="1">
    <location>
        <begin position="301"/>
        <end position="323"/>
    </location>
</feature>
<sequence>MATLESFTFETAHLTNIKSKTASGQPSRHSFPESAPNPHCRWQRRNSGRETWAQIPHSSISLPTLSSMYPPPSSRSQFMPTSRRSSAGSAADTPLTAERAMMDQIRSKLERAQRRLARNAPGSSGSVGSSYIPSSEYSSATRAPPVKSVLMEDMPATASRPPPSTMRHHGLPPPPSTSRHHGMPPPSSRRPPPSSKHDVGSRHQSQYAPQQYKSRSKYTQEDTDPLNGGPPPMSTPYLVYSNSRPPMTGSQHKSTRLPSSKRPEDDKHRHRAPPSSSYNVAMNGPPSAMRSGIVRPPTSRVRFEGHEDKEALENKERESEVERKRRHHQLKEREARHQRHREQEIKNINARAKGAGPSSPIAATRGRRSSSLEKPPSSAIKPSAYDDIAQAIPTSPVGRPRRSSISNPPPKSDIKVSAFEDMIPRRRGTENPSKHTGPERPEVEPKIENLHAVESPEKGATPECETETDGVSSESDNQEQDTILPSAPPLSVAVKSPVASVVLERDEPKAEEEADADTSYDTDDSYEFDSDSELLSSSGYSMFEAHVLEVDVDLDAYSDESEDETEQSKSNNQISEDEDVPTPPTTELSTVKEEDEEEQAPTSRLTARDLALHALGRPSSCSLSDIGSPVPSANGKQSPKSKPAPMSYTPASSAYPSSRTLNRSPVPATTGRTRRNRVPPPISSTSVASYVRRSRARAPMDLNNQLPPSIGVLSGLSSGSSTFEMDPSYFYEVTWKSGEFAFSVQRVYTAENEFEFDDREPQLFLRMLLNTERSTCRSFHNVRVGDVLIRVGDAYVSDLGLEGSGTVLTKFFAKMMAQTPLKLTFQRMSPSDWEGGVEL</sequence>
<feature type="compositionally biased region" description="Polar residues" evidence="1">
    <location>
        <begin position="202"/>
        <end position="213"/>
    </location>
</feature>
<dbReference type="EMBL" id="JAACNO010002204">
    <property type="protein sequence ID" value="KAF4135138.1"/>
    <property type="molecule type" value="Genomic_DNA"/>
</dbReference>
<accession>A0A833WF04</accession>